<feature type="transmembrane region" description="Helical" evidence="1">
    <location>
        <begin position="74"/>
        <end position="95"/>
    </location>
</feature>
<keyword evidence="3" id="KW-1185">Reference proteome</keyword>
<proteinExistence type="predicted"/>
<keyword evidence="1" id="KW-0812">Transmembrane</keyword>
<keyword evidence="1" id="KW-1133">Transmembrane helix</keyword>
<dbReference type="Proteomes" id="UP000242317">
    <property type="component" value="Unassembled WGS sequence"/>
</dbReference>
<evidence type="ECO:0000256" key="1">
    <source>
        <dbReference type="SAM" id="Phobius"/>
    </source>
</evidence>
<protein>
    <submittedName>
        <fullName evidence="2">Uncharacterized protein</fullName>
    </submittedName>
</protein>
<dbReference type="AlphaFoldDB" id="A0A1G6N8A0"/>
<accession>A0A1G6N8A0</accession>
<feature type="transmembrane region" description="Helical" evidence="1">
    <location>
        <begin position="41"/>
        <end position="62"/>
    </location>
</feature>
<dbReference type="EMBL" id="FMYK01000009">
    <property type="protein sequence ID" value="SDC63664.1"/>
    <property type="molecule type" value="Genomic_DNA"/>
</dbReference>
<gene>
    <name evidence="2" type="ORF">SAMN05421749_10917</name>
</gene>
<reference evidence="3" key="1">
    <citation type="submission" date="2016-09" db="EMBL/GenBank/DDBJ databases">
        <authorList>
            <person name="Varghese N."/>
            <person name="Submissions S."/>
        </authorList>
    </citation>
    <scope>NUCLEOTIDE SEQUENCE [LARGE SCALE GENOMIC DNA]</scope>
    <source>
        <strain evidence="3">ANC 3699</strain>
    </source>
</reference>
<feature type="transmembrane region" description="Helical" evidence="1">
    <location>
        <begin position="12"/>
        <end position="35"/>
    </location>
</feature>
<sequence>MRPRQHHREQNYYMRRVIAMIAFFSAWFCLIQFFIGGREHYYLLLLMLGLFITAYFVAPYANGKNTAVPSAWDIWTLEFFFDVVLLPIRGLLYVIRHVFD</sequence>
<keyword evidence="1" id="KW-0472">Membrane</keyword>
<name>A0A1G6N8A0_9GAMM</name>
<organism evidence="2 3">
    <name type="scientific">Acinetobacter marinus</name>
    <dbReference type="NCBI Taxonomy" id="281375"/>
    <lineage>
        <taxon>Bacteria</taxon>
        <taxon>Pseudomonadati</taxon>
        <taxon>Pseudomonadota</taxon>
        <taxon>Gammaproteobacteria</taxon>
        <taxon>Moraxellales</taxon>
        <taxon>Moraxellaceae</taxon>
        <taxon>Acinetobacter</taxon>
    </lineage>
</organism>
<evidence type="ECO:0000313" key="2">
    <source>
        <dbReference type="EMBL" id="SDC63664.1"/>
    </source>
</evidence>
<evidence type="ECO:0000313" key="3">
    <source>
        <dbReference type="Proteomes" id="UP000242317"/>
    </source>
</evidence>